<keyword evidence="5" id="KW-0663">Pyridoxal phosphate</keyword>
<accession>A0A8J5XL17</accession>
<evidence type="ECO:0000256" key="6">
    <source>
        <dbReference type="ARBA" id="ARBA00023192"/>
    </source>
</evidence>
<dbReference type="OMA" id="WMADYGF"/>
<dbReference type="InterPro" id="IPR036052">
    <property type="entry name" value="TrpB-like_PALP_sf"/>
</dbReference>
<protein>
    <recommendedName>
        <fullName evidence="8">Tryptophan synthase beta chain-like PALP domain-containing protein</fullName>
    </recommendedName>
</protein>
<dbReference type="CDD" id="cd01561">
    <property type="entry name" value="CBS_like"/>
    <property type="match status" value="1"/>
</dbReference>
<evidence type="ECO:0000259" key="8">
    <source>
        <dbReference type="Pfam" id="PF00291"/>
    </source>
</evidence>
<feature type="chain" id="PRO_5035300494" description="Tryptophan synthase beta chain-like PALP domain-containing protein" evidence="7">
    <location>
        <begin position="22"/>
        <end position="384"/>
    </location>
</feature>
<dbReference type="PROSITE" id="PS51257">
    <property type="entry name" value="PROKAR_LIPOPROTEIN"/>
    <property type="match status" value="1"/>
</dbReference>
<feature type="signal peptide" evidence="7">
    <location>
        <begin position="1"/>
        <end position="21"/>
    </location>
</feature>
<evidence type="ECO:0000313" key="10">
    <source>
        <dbReference type="Proteomes" id="UP000751190"/>
    </source>
</evidence>
<keyword evidence="7" id="KW-0732">Signal</keyword>
<keyword evidence="6" id="KW-0198">Cysteine biosynthesis</keyword>
<dbReference type="GO" id="GO:0019344">
    <property type="term" value="P:cysteine biosynthetic process"/>
    <property type="evidence" value="ECO:0007669"/>
    <property type="project" value="UniProtKB-KW"/>
</dbReference>
<evidence type="ECO:0000256" key="5">
    <source>
        <dbReference type="ARBA" id="ARBA00022898"/>
    </source>
</evidence>
<keyword evidence="4" id="KW-0808">Transferase</keyword>
<evidence type="ECO:0000256" key="1">
    <source>
        <dbReference type="ARBA" id="ARBA00001933"/>
    </source>
</evidence>
<evidence type="ECO:0000256" key="2">
    <source>
        <dbReference type="ARBA" id="ARBA00007103"/>
    </source>
</evidence>
<dbReference type="Gene3D" id="3.40.50.1100">
    <property type="match status" value="2"/>
</dbReference>
<evidence type="ECO:0000256" key="3">
    <source>
        <dbReference type="ARBA" id="ARBA00022605"/>
    </source>
</evidence>
<evidence type="ECO:0000256" key="4">
    <source>
        <dbReference type="ARBA" id="ARBA00022679"/>
    </source>
</evidence>
<dbReference type="Proteomes" id="UP000751190">
    <property type="component" value="Unassembled WGS sequence"/>
</dbReference>
<dbReference type="OrthoDB" id="10259545at2759"/>
<dbReference type="InterPro" id="IPR050214">
    <property type="entry name" value="Cys_Synth/Cystath_Beta-Synth"/>
</dbReference>
<name>A0A8J5XL17_DIALT</name>
<evidence type="ECO:0000313" key="9">
    <source>
        <dbReference type="EMBL" id="KAG8466246.1"/>
    </source>
</evidence>
<proteinExistence type="inferred from homology"/>
<dbReference type="FunFam" id="3.40.50.1100:FF:000016">
    <property type="entry name" value="Cysteine synthase A"/>
    <property type="match status" value="1"/>
</dbReference>
<keyword evidence="10" id="KW-1185">Reference proteome</keyword>
<dbReference type="GO" id="GO:0016740">
    <property type="term" value="F:transferase activity"/>
    <property type="evidence" value="ECO:0007669"/>
    <property type="project" value="UniProtKB-KW"/>
</dbReference>
<evidence type="ECO:0000256" key="7">
    <source>
        <dbReference type="SAM" id="SignalP"/>
    </source>
</evidence>
<sequence>MDGRGGSIATVTLVGFACAWAAHQLARRVTRRLRDGRRAGTASCAAAAPVGRTPLVELRSLSALTGCRILAKLELLNPGGSIKDRVAWRAVLDAERAGTLRPGGTVVEGTSGSTGISLAVVARARGYSCHLVVPDDMSANKLQLIRALGVTVEVVKPASIVNDDHYVNRARAHAARLPNAVFIDQFESASNFAAHAQTTGPEIWEQCGGRLDAFVMSAGTGGTIAGVSRVLKARDPRVRVVLADPPGSSLHHRVRHGVAWAPEQAERTLQRHRYDTMVEGVGADRITSNFARALIDDAVRIGDDETVAMARALLEHEALFVGASGAMNCAAAVRTARALGPGHTIVTVLCDGGQRYTNSPFFAALVACAPQCAAHSGTVKCVNE</sequence>
<dbReference type="Pfam" id="PF00291">
    <property type="entry name" value="PALP"/>
    <property type="match status" value="1"/>
</dbReference>
<dbReference type="SUPFAM" id="SSF53686">
    <property type="entry name" value="Tryptophan synthase beta subunit-like PLP-dependent enzymes"/>
    <property type="match status" value="1"/>
</dbReference>
<comment type="caution">
    <text evidence="9">The sequence shown here is derived from an EMBL/GenBank/DDBJ whole genome shotgun (WGS) entry which is preliminary data.</text>
</comment>
<comment type="similarity">
    <text evidence="2">Belongs to the cysteine synthase/cystathionine beta-synthase family.</text>
</comment>
<dbReference type="EMBL" id="JAGTXO010000008">
    <property type="protein sequence ID" value="KAG8466246.1"/>
    <property type="molecule type" value="Genomic_DNA"/>
</dbReference>
<reference evidence="9" key="1">
    <citation type="submission" date="2021-05" db="EMBL/GenBank/DDBJ databases">
        <title>The genome of the haptophyte Pavlova lutheri (Diacronema luteri, Pavlovales) - a model for lipid biosynthesis in eukaryotic algae.</title>
        <authorList>
            <person name="Hulatt C.J."/>
            <person name="Posewitz M.C."/>
        </authorList>
    </citation>
    <scope>NUCLEOTIDE SEQUENCE</scope>
    <source>
        <strain evidence="9">NIVA-4/92</strain>
    </source>
</reference>
<dbReference type="PANTHER" id="PTHR10314">
    <property type="entry name" value="CYSTATHIONINE BETA-SYNTHASE"/>
    <property type="match status" value="1"/>
</dbReference>
<organism evidence="9 10">
    <name type="scientific">Diacronema lutheri</name>
    <name type="common">Unicellular marine alga</name>
    <name type="synonym">Monochrysis lutheri</name>
    <dbReference type="NCBI Taxonomy" id="2081491"/>
    <lineage>
        <taxon>Eukaryota</taxon>
        <taxon>Haptista</taxon>
        <taxon>Haptophyta</taxon>
        <taxon>Pavlovophyceae</taxon>
        <taxon>Pavlovales</taxon>
        <taxon>Pavlovaceae</taxon>
        <taxon>Diacronema</taxon>
    </lineage>
</organism>
<comment type="cofactor">
    <cofactor evidence="1">
        <name>pyridoxal 5'-phosphate</name>
        <dbReference type="ChEBI" id="CHEBI:597326"/>
    </cofactor>
</comment>
<dbReference type="AlphaFoldDB" id="A0A8J5XL17"/>
<keyword evidence="3" id="KW-0028">Amino-acid biosynthesis</keyword>
<dbReference type="InterPro" id="IPR001926">
    <property type="entry name" value="TrpB-like_PALP"/>
</dbReference>
<feature type="domain" description="Tryptophan synthase beta chain-like PALP" evidence="8">
    <location>
        <begin position="49"/>
        <end position="351"/>
    </location>
</feature>
<gene>
    <name evidence="9" type="ORF">KFE25_002002</name>
</gene>